<dbReference type="EMBL" id="BGZK01000470">
    <property type="protein sequence ID" value="GBP45724.1"/>
    <property type="molecule type" value="Genomic_DNA"/>
</dbReference>
<name>A0A4C1W6E1_EUMVA</name>
<gene>
    <name evidence="1" type="ORF">EVAR_44952_1</name>
</gene>
<proteinExistence type="predicted"/>
<accession>A0A4C1W6E1</accession>
<keyword evidence="2" id="KW-1185">Reference proteome</keyword>
<protein>
    <submittedName>
        <fullName evidence="1">Uncharacterized protein</fullName>
    </submittedName>
</protein>
<sequence>MQFATVCNSVSTKSVARMYVRARLMTGLPGFRGLGKFSKNNTSHNTFVTCSDVARGAWHVRARMRLAEHFVGFSLHIDYRNRISDGERSGLIKRGGADERKLWGVGGQVGHQNSHLLNETE</sequence>
<comment type="caution">
    <text evidence="1">The sequence shown here is derived from an EMBL/GenBank/DDBJ whole genome shotgun (WGS) entry which is preliminary data.</text>
</comment>
<dbReference type="AlphaFoldDB" id="A0A4C1W6E1"/>
<dbReference type="Proteomes" id="UP000299102">
    <property type="component" value="Unassembled WGS sequence"/>
</dbReference>
<evidence type="ECO:0000313" key="2">
    <source>
        <dbReference type="Proteomes" id="UP000299102"/>
    </source>
</evidence>
<reference evidence="1 2" key="1">
    <citation type="journal article" date="2019" name="Commun. Biol.">
        <title>The bagworm genome reveals a unique fibroin gene that provides high tensile strength.</title>
        <authorList>
            <person name="Kono N."/>
            <person name="Nakamura H."/>
            <person name="Ohtoshi R."/>
            <person name="Tomita M."/>
            <person name="Numata K."/>
            <person name="Arakawa K."/>
        </authorList>
    </citation>
    <scope>NUCLEOTIDE SEQUENCE [LARGE SCALE GENOMIC DNA]</scope>
</reference>
<organism evidence="1 2">
    <name type="scientific">Eumeta variegata</name>
    <name type="common">Bagworm moth</name>
    <name type="synonym">Eumeta japonica</name>
    <dbReference type="NCBI Taxonomy" id="151549"/>
    <lineage>
        <taxon>Eukaryota</taxon>
        <taxon>Metazoa</taxon>
        <taxon>Ecdysozoa</taxon>
        <taxon>Arthropoda</taxon>
        <taxon>Hexapoda</taxon>
        <taxon>Insecta</taxon>
        <taxon>Pterygota</taxon>
        <taxon>Neoptera</taxon>
        <taxon>Endopterygota</taxon>
        <taxon>Lepidoptera</taxon>
        <taxon>Glossata</taxon>
        <taxon>Ditrysia</taxon>
        <taxon>Tineoidea</taxon>
        <taxon>Psychidae</taxon>
        <taxon>Oiketicinae</taxon>
        <taxon>Eumeta</taxon>
    </lineage>
</organism>
<evidence type="ECO:0000313" key="1">
    <source>
        <dbReference type="EMBL" id="GBP45724.1"/>
    </source>
</evidence>